<dbReference type="Gene3D" id="1.20.1160.11">
    <property type="entry name" value="Paired amphipathic helix"/>
    <property type="match status" value="1"/>
</dbReference>
<evidence type="ECO:0000313" key="6">
    <source>
        <dbReference type="Proteomes" id="UP000313359"/>
    </source>
</evidence>
<organism evidence="5 6">
    <name type="scientific">Lentinus tigrinus ALCF2SS1-6</name>
    <dbReference type="NCBI Taxonomy" id="1328759"/>
    <lineage>
        <taxon>Eukaryota</taxon>
        <taxon>Fungi</taxon>
        <taxon>Dikarya</taxon>
        <taxon>Basidiomycota</taxon>
        <taxon>Agaricomycotina</taxon>
        <taxon>Agaricomycetes</taxon>
        <taxon>Polyporales</taxon>
        <taxon>Polyporaceae</taxon>
        <taxon>Lentinus</taxon>
    </lineage>
</organism>
<evidence type="ECO:0000256" key="4">
    <source>
        <dbReference type="SAM" id="MobiDB-lite"/>
    </source>
</evidence>
<evidence type="ECO:0000313" key="5">
    <source>
        <dbReference type="EMBL" id="RPD52608.1"/>
    </source>
</evidence>
<name>A0A5C2RLV6_9APHY</name>
<dbReference type="AlphaFoldDB" id="A0A5C2RLV6"/>
<feature type="compositionally biased region" description="Basic and acidic residues" evidence="4">
    <location>
        <begin position="26"/>
        <end position="38"/>
    </location>
</feature>
<accession>A0A5C2RLV6</accession>
<dbReference type="GO" id="GO:0006355">
    <property type="term" value="P:regulation of DNA-templated transcription"/>
    <property type="evidence" value="ECO:0007669"/>
    <property type="project" value="InterPro"/>
</dbReference>
<dbReference type="STRING" id="1328759.A0A5C2RLV6"/>
<sequence length="129" mass="14269">MDPGPSSTLALDRDLPAWSRPQRPATPDEQRPLDDSSRPLRGTLQPKLRAPSGSLWWKQTSKKTPMPTTVMKCVNESAAPGLAGTAAEVRQLNVSDPLGCLDVVKLQLQDKPEVYNRFLDIMNDFKSQV</sequence>
<dbReference type="GO" id="GO:0005634">
    <property type="term" value="C:nucleus"/>
    <property type="evidence" value="ECO:0007669"/>
    <property type="project" value="UniProtKB-SubCell"/>
</dbReference>
<evidence type="ECO:0000256" key="1">
    <source>
        <dbReference type="ARBA" id="ARBA00004123"/>
    </source>
</evidence>
<dbReference type="InterPro" id="IPR036600">
    <property type="entry name" value="PAH_sf"/>
</dbReference>
<comment type="subcellular location">
    <subcellularLocation>
        <location evidence="1 3">Nucleus</location>
    </subcellularLocation>
</comment>
<protein>
    <submittedName>
        <fullName evidence="5">Uncharacterized protein</fullName>
    </submittedName>
</protein>
<proteinExistence type="predicted"/>
<dbReference type="EMBL" id="ML122350">
    <property type="protein sequence ID" value="RPD52608.1"/>
    <property type="molecule type" value="Genomic_DNA"/>
</dbReference>
<dbReference type="SUPFAM" id="SSF47762">
    <property type="entry name" value="PAH2 domain"/>
    <property type="match status" value="1"/>
</dbReference>
<keyword evidence="2 3" id="KW-0539">Nucleus</keyword>
<evidence type="ECO:0000256" key="2">
    <source>
        <dbReference type="ARBA" id="ARBA00023242"/>
    </source>
</evidence>
<dbReference type="Proteomes" id="UP000313359">
    <property type="component" value="Unassembled WGS sequence"/>
</dbReference>
<gene>
    <name evidence="5" type="ORF">L227DRAFT_617686</name>
</gene>
<keyword evidence="6" id="KW-1185">Reference proteome</keyword>
<evidence type="ECO:0000256" key="3">
    <source>
        <dbReference type="PROSITE-ProRule" id="PRU00810"/>
    </source>
</evidence>
<reference evidence="5" key="1">
    <citation type="journal article" date="2018" name="Genome Biol. Evol.">
        <title>Genomics and development of Lentinus tigrinus, a white-rot wood-decaying mushroom with dimorphic fruiting bodies.</title>
        <authorList>
            <person name="Wu B."/>
            <person name="Xu Z."/>
            <person name="Knudson A."/>
            <person name="Carlson A."/>
            <person name="Chen N."/>
            <person name="Kovaka S."/>
            <person name="LaButti K."/>
            <person name="Lipzen A."/>
            <person name="Pennachio C."/>
            <person name="Riley R."/>
            <person name="Schakwitz W."/>
            <person name="Umezawa K."/>
            <person name="Ohm R.A."/>
            <person name="Grigoriev I.V."/>
            <person name="Nagy L.G."/>
            <person name="Gibbons J."/>
            <person name="Hibbett D."/>
        </authorList>
    </citation>
    <scope>NUCLEOTIDE SEQUENCE [LARGE SCALE GENOMIC DNA]</scope>
    <source>
        <strain evidence="5">ALCF2SS1-6</strain>
    </source>
</reference>
<dbReference type="PROSITE" id="PS51477">
    <property type="entry name" value="PAH"/>
    <property type="match status" value="1"/>
</dbReference>
<dbReference type="OrthoDB" id="10265969at2759"/>
<dbReference type="InterPro" id="IPR003822">
    <property type="entry name" value="PAH"/>
</dbReference>
<feature type="region of interest" description="Disordered" evidence="4">
    <location>
        <begin position="1"/>
        <end position="63"/>
    </location>
</feature>